<dbReference type="PANTHER" id="PTHR46267:SF8">
    <property type="entry name" value="TELOMERE REPEAT-BINDING FACTOR 1"/>
    <property type="match status" value="1"/>
</dbReference>
<keyword evidence="8" id="KW-0539">Nucleus</keyword>
<gene>
    <name evidence="11" type="ORF">IFM89_019011</name>
</gene>
<dbReference type="SUPFAM" id="SSF46689">
    <property type="entry name" value="Homeodomain-like"/>
    <property type="match status" value="1"/>
</dbReference>
<evidence type="ECO:0000256" key="4">
    <source>
        <dbReference type="ARBA" id="ARBA00023015"/>
    </source>
</evidence>
<dbReference type="Proteomes" id="UP000631114">
    <property type="component" value="Unassembled WGS sequence"/>
</dbReference>
<evidence type="ECO:0000256" key="5">
    <source>
        <dbReference type="ARBA" id="ARBA00023054"/>
    </source>
</evidence>
<evidence type="ECO:0000313" key="11">
    <source>
        <dbReference type="EMBL" id="KAF9609918.1"/>
    </source>
</evidence>
<reference evidence="11 12" key="1">
    <citation type="submission" date="2020-10" db="EMBL/GenBank/DDBJ databases">
        <title>The Coptis chinensis genome and diversification of protoberbering-type alkaloids.</title>
        <authorList>
            <person name="Wang B."/>
            <person name="Shu S."/>
            <person name="Song C."/>
            <person name="Liu Y."/>
        </authorList>
    </citation>
    <scope>NUCLEOTIDE SEQUENCE [LARGE SCALE GENOMIC DNA]</scope>
    <source>
        <strain evidence="11">HL-2020</strain>
        <tissue evidence="11">Leaf</tissue>
    </source>
</reference>
<dbReference type="PROSITE" id="PS50090">
    <property type="entry name" value="MYB_LIKE"/>
    <property type="match status" value="1"/>
</dbReference>
<dbReference type="Gene3D" id="1.10.246.220">
    <property type="match status" value="1"/>
</dbReference>
<dbReference type="SMART" id="SM00717">
    <property type="entry name" value="SANT"/>
    <property type="match status" value="1"/>
</dbReference>
<keyword evidence="12" id="KW-1185">Reference proteome</keyword>
<evidence type="ECO:0000256" key="6">
    <source>
        <dbReference type="ARBA" id="ARBA00023125"/>
    </source>
</evidence>
<dbReference type="InterPro" id="IPR017930">
    <property type="entry name" value="Myb_dom"/>
</dbReference>
<keyword evidence="4" id="KW-0805">Transcription regulation</keyword>
<accession>A0A835I4M4</accession>
<evidence type="ECO:0000259" key="9">
    <source>
        <dbReference type="PROSITE" id="PS50090"/>
    </source>
</evidence>
<dbReference type="GO" id="GO:0003691">
    <property type="term" value="F:double-stranded telomeric DNA binding"/>
    <property type="evidence" value="ECO:0007669"/>
    <property type="project" value="InterPro"/>
</dbReference>
<keyword evidence="5" id="KW-0175">Coiled coil</keyword>
<dbReference type="InterPro" id="IPR056302">
    <property type="entry name" value="CHD1-2/Hrp3_HTH"/>
</dbReference>
<dbReference type="FunFam" id="1.10.10.60:FF:000168">
    <property type="entry name" value="Telomere repeat-binding factor 1"/>
    <property type="match status" value="1"/>
</dbReference>
<sequence length="72" mass="8206">MGAPMQRWTEEEEAALKAGILKHGLGKWRIISKDPEFSSILCLSSNVDLKDKWRNMNVTTQYGSRRLAGRKT</sequence>
<feature type="domain" description="HTH myb-type" evidence="10">
    <location>
        <begin position="1"/>
        <end position="61"/>
    </location>
</feature>
<dbReference type="EMBL" id="JADFTS010000004">
    <property type="protein sequence ID" value="KAF9609918.1"/>
    <property type="molecule type" value="Genomic_DNA"/>
</dbReference>
<keyword evidence="3" id="KW-0158">Chromosome</keyword>
<comment type="caution">
    <text evidence="11">The sequence shown here is derived from an EMBL/GenBank/DDBJ whole genome shotgun (WGS) entry which is preliminary data.</text>
</comment>
<dbReference type="InterPro" id="IPR001005">
    <property type="entry name" value="SANT/Myb"/>
</dbReference>
<evidence type="ECO:0000256" key="1">
    <source>
        <dbReference type="ARBA" id="ARBA00004286"/>
    </source>
</evidence>
<dbReference type="GO" id="GO:0005694">
    <property type="term" value="C:chromosome"/>
    <property type="evidence" value="ECO:0007669"/>
    <property type="project" value="UniProtKB-SubCell"/>
</dbReference>
<feature type="domain" description="Myb-like" evidence="9">
    <location>
        <begin position="7"/>
        <end position="57"/>
    </location>
</feature>
<evidence type="ECO:0000259" key="10">
    <source>
        <dbReference type="PROSITE" id="PS51294"/>
    </source>
</evidence>
<dbReference type="PANTHER" id="PTHR46267">
    <property type="entry name" value="SINGLE MYB HISTONE 4"/>
    <property type="match status" value="1"/>
</dbReference>
<dbReference type="GO" id="GO:0005730">
    <property type="term" value="C:nucleolus"/>
    <property type="evidence" value="ECO:0007669"/>
    <property type="project" value="UniProtKB-SubCell"/>
</dbReference>
<dbReference type="Pfam" id="PF23588">
    <property type="entry name" value="HTH_CHD1_Hrp3"/>
    <property type="match status" value="1"/>
</dbReference>
<dbReference type="OrthoDB" id="608866at2759"/>
<dbReference type="InterPro" id="IPR009057">
    <property type="entry name" value="Homeodomain-like_sf"/>
</dbReference>
<evidence type="ECO:0000256" key="8">
    <source>
        <dbReference type="ARBA" id="ARBA00023242"/>
    </source>
</evidence>
<dbReference type="PROSITE" id="PS51294">
    <property type="entry name" value="HTH_MYB"/>
    <property type="match status" value="1"/>
</dbReference>
<keyword evidence="6" id="KW-0238">DNA-binding</keyword>
<proteinExistence type="predicted"/>
<dbReference type="CDD" id="cd11660">
    <property type="entry name" value="SANT_TRF"/>
    <property type="match status" value="1"/>
</dbReference>
<organism evidence="11 12">
    <name type="scientific">Coptis chinensis</name>
    <dbReference type="NCBI Taxonomy" id="261450"/>
    <lineage>
        <taxon>Eukaryota</taxon>
        <taxon>Viridiplantae</taxon>
        <taxon>Streptophyta</taxon>
        <taxon>Embryophyta</taxon>
        <taxon>Tracheophyta</taxon>
        <taxon>Spermatophyta</taxon>
        <taxon>Magnoliopsida</taxon>
        <taxon>Ranunculales</taxon>
        <taxon>Ranunculaceae</taxon>
        <taxon>Coptidoideae</taxon>
        <taxon>Coptis</taxon>
    </lineage>
</organism>
<comment type="subcellular location">
    <subcellularLocation>
        <location evidence="1">Chromosome</location>
    </subcellularLocation>
    <subcellularLocation>
        <location evidence="2">Nucleus</location>
        <location evidence="2">Nucleolus</location>
    </subcellularLocation>
</comment>
<evidence type="ECO:0000256" key="3">
    <source>
        <dbReference type="ARBA" id="ARBA00022454"/>
    </source>
</evidence>
<name>A0A835I4M4_9MAGN</name>
<protein>
    <recommendedName>
        <fullName evidence="13">MYB transcription factor</fullName>
    </recommendedName>
</protein>
<evidence type="ECO:0008006" key="13">
    <source>
        <dbReference type="Google" id="ProtNLM"/>
    </source>
</evidence>
<dbReference type="InterPro" id="IPR044597">
    <property type="entry name" value="SMH1-6"/>
</dbReference>
<dbReference type="AlphaFoldDB" id="A0A835I4M4"/>
<evidence type="ECO:0000313" key="12">
    <source>
        <dbReference type="Proteomes" id="UP000631114"/>
    </source>
</evidence>
<keyword evidence="7" id="KW-0804">Transcription</keyword>
<evidence type="ECO:0000256" key="2">
    <source>
        <dbReference type="ARBA" id="ARBA00004604"/>
    </source>
</evidence>
<evidence type="ECO:0000256" key="7">
    <source>
        <dbReference type="ARBA" id="ARBA00023163"/>
    </source>
</evidence>